<gene>
    <name evidence="4" type="ORF">DPMN_044394</name>
</gene>
<keyword evidence="5" id="KW-1185">Reference proteome</keyword>
<dbReference type="Pfam" id="PF16026">
    <property type="entry name" value="MIEAP"/>
    <property type="match status" value="1"/>
</dbReference>
<feature type="coiled-coil region" evidence="1">
    <location>
        <begin position="303"/>
        <end position="337"/>
    </location>
</feature>
<dbReference type="Proteomes" id="UP000828390">
    <property type="component" value="Unassembled WGS sequence"/>
</dbReference>
<evidence type="ECO:0000259" key="3">
    <source>
        <dbReference type="Pfam" id="PF16026"/>
    </source>
</evidence>
<comment type="caution">
    <text evidence="4">The sequence shown here is derived from an EMBL/GenBank/DDBJ whole genome shotgun (WGS) entry which is preliminary data.</text>
</comment>
<reference evidence="4" key="2">
    <citation type="submission" date="2020-11" db="EMBL/GenBank/DDBJ databases">
        <authorList>
            <person name="McCartney M.A."/>
            <person name="Auch B."/>
            <person name="Kono T."/>
            <person name="Mallez S."/>
            <person name="Becker A."/>
            <person name="Gohl D.M."/>
            <person name="Silverstein K.A.T."/>
            <person name="Koren S."/>
            <person name="Bechman K.B."/>
            <person name="Herman A."/>
            <person name="Abrahante J.E."/>
            <person name="Garbe J."/>
        </authorList>
    </citation>
    <scope>NUCLEOTIDE SEQUENCE</scope>
    <source>
        <strain evidence="4">Duluth1</strain>
        <tissue evidence="4">Whole animal</tissue>
    </source>
</reference>
<dbReference type="AlphaFoldDB" id="A0A9D4HYP5"/>
<evidence type="ECO:0000256" key="1">
    <source>
        <dbReference type="SAM" id="Coils"/>
    </source>
</evidence>
<evidence type="ECO:0000313" key="5">
    <source>
        <dbReference type="Proteomes" id="UP000828390"/>
    </source>
</evidence>
<dbReference type="InterPro" id="IPR031981">
    <property type="entry name" value="MIEAP_C"/>
</dbReference>
<feature type="region of interest" description="Disordered" evidence="2">
    <location>
        <begin position="535"/>
        <end position="559"/>
    </location>
</feature>
<dbReference type="OrthoDB" id="6159177at2759"/>
<evidence type="ECO:0000256" key="2">
    <source>
        <dbReference type="SAM" id="MobiDB-lite"/>
    </source>
</evidence>
<reference evidence="4" key="1">
    <citation type="journal article" date="2019" name="bioRxiv">
        <title>The Genome of the Zebra Mussel, Dreissena polymorpha: A Resource for Invasive Species Research.</title>
        <authorList>
            <person name="McCartney M.A."/>
            <person name="Auch B."/>
            <person name="Kono T."/>
            <person name="Mallez S."/>
            <person name="Zhang Y."/>
            <person name="Obille A."/>
            <person name="Becker A."/>
            <person name="Abrahante J.E."/>
            <person name="Garbe J."/>
            <person name="Badalamenti J.P."/>
            <person name="Herman A."/>
            <person name="Mangelson H."/>
            <person name="Liachko I."/>
            <person name="Sullivan S."/>
            <person name="Sone E.D."/>
            <person name="Koren S."/>
            <person name="Silverstein K.A.T."/>
            <person name="Beckman K.B."/>
            <person name="Gohl D.M."/>
        </authorList>
    </citation>
    <scope>NUCLEOTIDE SEQUENCE</scope>
    <source>
        <strain evidence="4">Duluth1</strain>
        <tissue evidence="4">Whole animal</tissue>
    </source>
</reference>
<keyword evidence="1" id="KW-0175">Coiled coil</keyword>
<feature type="region of interest" description="Disordered" evidence="2">
    <location>
        <begin position="205"/>
        <end position="246"/>
    </location>
</feature>
<protein>
    <recommendedName>
        <fullName evidence="3">Mitochondria-eating protein C-terminal domain-containing protein</fullName>
    </recommendedName>
</protein>
<organism evidence="4 5">
    <name type="scientific">Dreissena polymorpha</name>
    <name type="common">Zebra mussel</name>
    <name type="synonym">Mytilus polymorpha</name>
    <dbReference type="NCBI Taxonomy" id="45954"/>
    <lineage>
        <taxon>Eukaryota</taxon>
        <taxon>Metazoa</taxon>
        <taxon>Spiralia</taxon>
        <taxon>Lophotrochozoa</taxon>
        <taxon>Mollusca</taxon>
        <taxon>Bivalvia</taxon>
        <taxon>Autobranchia</taxon>
        <taxon>Heteroconchia</taxon>
        <taxon>Euheterodonta</taxon>
        <taxon>Imparidentia</taxon>
        <taxon>Neoheterodontei</taxon>
        <taxon>Myida</taxon>
        <taxon>Dreissenoidea</taxon>
        <taxon>Dreissenidae</taxon>
        <taxon>Dreissena</taxon>
    </lineage>
</organism>
<accession>A0A9D4HYP5</accession>
<sequence length="748" mass="85924">MCRDDERRTWFFLVWFRWCCGKVRRLGKSTSSKYDIELADSSSGNLKVTPSQENDRDESDGQKIKNIYDEKFTPLQKEQKSNTIQISDIEISTENIACDTELENIKIAQDKECETCQQLEAKLYDRTIVIEQLQIKIKELERDNVGLTNIQKNDGERYRAAQTDYDTNIINEMDIKIKKLNGYIKALYEEKQDTLRRMRGVNSKYCSEGDESASLDESEYPNHPQSSASFDNVPNENEGQNLTQSDNEGLTSLQSELVRLQGMFQNLEILLNDQNTIIKHNAALNISLTDQKEKMEKEFITQKQQHTNILNEKERQIQKLNEEKQEALRRLSAMMSIKLRDNNPNIADLSDQFRPTKLGEQFSELYDNEWTDAFDVLQNKFEERHAISVLLDIAMDTYWFCEKELSEEWKLTEKWFIQTDAPSAQQIKKTLKDARKQTLVGRVSEIEEKYIDYLLTLCSNDSLTVLVNSAPVKCYIASCVRLTLLMTANDPPVVIECPGWQPFSERPYEERETDVSTKEQESTIGLCELTATLNKDDSDSSMNNNSFQEEIKPNTPDGITIGKNHKGEFVALGESNIKSGDLTSDTKTFAQEGNIVEIPTELPSAEINICAKSNDTVNNLADSSENQVDSFGTTPNPIEFVNQPSGIKNDENTTQNKKTAHQRAKESKTNENDGNIQLTKERHDFDKDKFKEYTSRGQFVDYFVWPIMYLHRDGPMLAKGIAQGCKKKVEDVSQEPFVWWKRLPTSQM</sequence>
<feature type="compositionally biased region" description="Acidic residues" evidence="2">
    <location>
        <begin position="208"/>
        <end position="219"/>
    </location>
</feature>
<proteinExistence type="predicted"/>
<feature type="domain" description="Mitochondria-eating protein C-terminal" evidence="3">
    <location>
        <begin position="354"/>
        <end position="497"/>
    </location>
</feature>
<name>A0A9D4HYP5_DREPO</name>
<dbReference type="EMBL" id="JAIWYP010000011">
    <property type="protein sequence ID" value="KAH3737799.1"/>
    <property type="molecule type" value="Genomic_DNA"/>
</dbReference>
<feature type="compositionally biased region" description="Polar residues" evidence="2">
    <location>
        <begin position="223"/>
        <end position="246"/>
    </location>
</feature>
<evidence type="ECO:0000313" key="4">
    <source>
        <dbReference type="EMBL" id="KAH3737799.1"/>
    </source>
</evidence>